<accession>A0A9J6AEN6</accession>
<evidence type="ECO:0000313" key="1">
    <source>
        <dbReference type="EMBL" id="KAG5623032.1"/>
    </source>
</evidence>
<keyword evidence="2" id="KW-1185">Reference proteome</keyword>
<organism evidence="1 2">
    <name type="scientific">Solanum commersonii</name>
    <name type="common">Commerson's wild potato</name>
    <name type="synonym">Commerson's nightshade</name>
    <dbReference type="NCBI Taxonomy" id="4109"/>
    <lineage>
        <taxon>Eukaryota</taxon>
        <taxon>Viridiplantae</taxon>
        <taxon>Streptophyta</taxon>
        <taxon>Embryophyta</taxon>
        <taxon>Tracheophyta</taxon>
        <taxon>Spermatophyta</taxon>
        <taxon>Magnoliopsida</taxon>
        <taxon>eudicotyledons</taxon>
        <taxon>Gunneridae</taxon>
        <taxon>Pentapetalae</taxon>
        <taxon>asterids</taxon>
        <taxon>lamiids</taxon>
        <taxon>Solanales</taxon>
        <taxon>Solanaceae</taxon>
        <taxon>Solanoideae</taxon>
        <taxon>Solaneae</taxon>
        <taxon>Solanum</taxon>
    </lineage>
</organism>
<sequence>MEEITTELYARLFSQWLVEGGTTATPHLTRDVLDFKIKLINFQTTQIDSQYEHLECGGLGWYNRNAGKCKSRIPFCKNYGLELRYEVLLQEGHLKKDMLLCQVKTPGRLPRKRNILEANAME</sequence>
<name>A0A9J6AEN6_SOLCO</name>
<comment type="caution">
    <text evidence="1">The sequence shown here is derived from an EMBL/GenBank/DDBJ whole genome shotgun (WGS) entry which is preliminary data.</text>
</comment>
<dbReference type="Proteomes" id="UP000824120">
    <property type="component" value="Chromosome 2"/>
</dbReference>
<proteinExistence type="predicted"/>
<protein>
    <submittedName>
        <fullName evidence="1">Uncharacterized protein</fullName>
    </submittedName>
</protein>
<dbReference type="EMBL" id="JACXVP010000002">
    <property type="protein sequence ID" value="KAG5623032.1"/>
    <property type="molecule type" value="Genomic_DNA"/>
</dbReference>
<reference evidence="1 2" key="1">
    <citation type="submission" date="2020-09" db="EMBL/GenBank/DDBJ databases">
        <title>De no assembly of potato wild relative species, Solanum commersonii.</title>
        <authorList>
            <person name="Cho K."/>
        </authorList>
    </citation>
    <scope>NUCLEOTIDE SEQUENCE [LARGE SCALE GENOMIC DNA]</scope>
    <source>
        <strain evidence="1">LZ3.2</strain>
        <tissue evidence="1">Leaf</tissue>
    </source>
</reference>
<evidence type="ECO:0000313" key="2">
    <source>
        <dbReference type="Proteomes" id="UP000824120"/>
    </source>
</evidence>
<gene>
    <name evidence="1" type="ORF">H5410_008250</name>
</gene>
<dbReference type="AlphaFoldDB" id="A0A9J6AEN6"/>